<feature type="region of interest" description="Disordered" evidence="2">
    <location>
        <begin position="1"/>
        <end position="58"/>
    </location>
</feature>
<dbReference type="AlphaFoldDB" id="A0A3L6TAJ7"/>
<sequence>MVTTKKTIGKKTDQKKPSLAQTTNSHVATQVLSSSVQSPTPTQGDPETAEKSPAVPMKLLAMNSSLDNLTESASAELQPSVISNQPFAQDHPRDITPSARFDPPSENDDPQADEGIRRTVNLLKGQLPADVESAIILVAFIEGHQCKAFDAQQRLADRALQAQLSQHKEANQSKANDIKIKVELLRNSRPIIIKEIDRLKTQREKLLKELDVINTTLAMEENKLENLPATINVAVNDHVARVHAVYTLLDKLPCSLGPKR</sequence>
<reference evidence="4" key="1">
    <citation type="journal article" date="2019" name="Nat. Commun.">
        <title>The genome of broomcorn millet.</title>
        <authorList>
            <person name="Zou C."/>
            <person name="Miki D."/>
            <person name="Li D."/>
            <person name="Tang Q."/>
            <person name="Xiao L."/>
            <person name="Rajput S."/>
            <person name="Deng P."/>
            <person name="Jia W."/>
            <person name="Huang R."/>
            <person name="Zhang M."/>
            <person name="Sun Y."/>
            <person name="Hu J."/>
            <person name="Fu X."/>
            <person name="Schnable P.S."/>
            <person name="Li F."/>
            <person name="Zhang H."/>
            <person name="Feng B."/>
            <person name="Zhu X."/>
            <person name="Liu R."/>
            <person name="Schnable J.C."/>
            <person name="Zhu J.-K."/>
            <person name="Zhang H."/>
        </authorList>
    </citation>
    <scope>NUCLEOTIDE SEQUENCE [LARGE SCALE GENOMIC DNA]</scope>
</reference>
<comment type="caution">
    <text evidence="3">The sequence shown here is derived from an EMBL/GenBank/DDBJ whole genome shotgun (WGS) entry which is preliminary data.</text>
</comment>
<proteinExistence type="predicted"/>
<feature type="region of interest" description="Disordered" evidence="2">
    <location>
        <begin position="84"/>
        <end position="113"/>
    </location>
</feature>
<feature type="coiled-coil region" evidence="1">
    <location>
        <begin position="196"/>
        <end position="223"/>
    </location>
</feature>
<keyword evidence="1" id="KW-0175">Coiled coil</keyword>
<dbReference type="OrthoDB" id="10614777at2759"/>
<keyword evidence="4" id="KW-1185">Reference proteome</keyword>
<evidence type="ECO:0000313" key="4">
    <source>
        <dbReference type="Proteomes" id="UP000275267"/>
    </source>
</evidence>
<evidence type="ECO:0000313" key="3">
    <source>
        <dbReference type="EMBL" id="RLN35172.1"/>
    </source>
</evidence>
<dbReference type="Proteomes" id="UP000275267">
    <property type="component" value="Unassembled WGS sequence"/>
</dbReference>
<name>A0A3L6TAJ7_PANMI</name>
<accession>A0A3L6TAJ7</accession>
<dbReference type="EMBL" id="PQIB02000002">
    <property type="protein sequence ID" value="RLN35172.1"/>
    <property type="molecule type" value="Genomic_DNA"/>
</dbReference>
<gene>
    <name evidence="3" type="ORF">C2845_PM03G32960</name>
</gene>
<protein>
    <submittedName>
        <fullName evidence="3">Uncharacterized protein</fullName>
    </submittedName>
</protein>
<evidence type="ECO:0000256" key="2">
    <source>
        <dbReference type="SAM" id="MobiDB-lite"/>
    </source>
</evidence>
<feature type="compositionally biased region" description="Polar residues" evidence="2">
    <location>
        <begin position="19"/>
        <end position="45"/>
    </location>
</feature>
<organism evidence="3 4">
    <name type="scientific">Panicum miliaceum</name>
    <name type="common">Proso millet</name>
    <name type="synonym">Broomcorn millet</name>
    <dbReference type="NCBI Taxonomy" id="4540"/>
    <lineage>
        <taxon>Eukaryota</taxon>
        <taxon>Viridiplantae</taxon>
        <taxon>Streptophyta</taxon>
        <taxon>Embryophyta</taxon>
        <taxon>Tracheophyta</taxon>
        <taxon>Spermatophyta</taxon>
        <taxon>Magnoliopsida</taxon>
        <taxon>Liliopsida</taxon>
        <taxon>Poales</taxon>
        <taxon>Poaceae</taxon>
        <taxon>PACMAD clade</taxon>
        <taxon>Panicoideae</taxon>
        <taxon>Panicodae</taxon>
        <taxon>Paniceae</taxon>
        <taxon>Panicinae</taxon>
        <taxon>Panicum</taxon>
        <taxon>Panicum sect. Panicum</taxon>
    </lineage>
</organism>
<evidence type="ECO:0000256" key="1">
    <source>
        <dbReference type="SAM" id="Coils"/>
    </source>
</evidence>